<accession>A0A481Z2X5</accession>
<organism evidence="1">
    <name type="scientific">Pithovirus LCPAC101</name>
    <dbReference type="NCBI Taxonomy" id="2506586"/>
    <lineage>
        <taxon>Viruses</taxon>
        <taxon>Pithoviruses</taxon>
    </lineage>
</organism>
<reference evidence="1" key="1">
    <citation type="journal article" date="2019" name="MBio">
        <title>Virus Genomes from Deep Sea Sediments Expand the Ocean Megavirome and Support Independent Origins of Viral Gigantism.</title>
        <authorList>
            <person name="Backstrom D."/>
            <person name="Yutin N."/>
            <person name="Jorgensen S.L."/>
            <person name="Dharamshi J."/>
            <person name="Homa F."/>
            <person name="Zaremba-Niedwiedzka K."/>
            <person name="Spang A."/>
            <person name="Wolf Y.I."/>
            <person name="Koonin E.V."/>
            <person name="Ettema T.J."/>
        </authorList>
    </citation>
    <scope>NUCLEOTIDE SEQUENCE</scope>
</reference>
<dbReference type="EMBL" id="MK500464">
    <property type="protein sequence ID" value="QBK90086.1"/>
    <property type="molecule type" value="Genomic_DNA"/>
</dbReference>
<name>A0A481Z2X5_9VIRU</name>
<proteinExistence type="predicted"/>
<protein>
    <submittedName>
        <fullName evidence="1">Uncharacterized protein</fullName>
    </submittedName>
</protein>
<evidence type="ECO:0000313" key="1">
    <source>
        <dbReference type="EMBL" id="QBK90086.1"/>
    </source>
</evidence>
<sequence>MGNESGKEIKNLDEEIDCLGNINNKIKDTLNLEVQLSDLKTFDEEFEVINNEVKNITPTYKGDCGFHVNDPEGQKKFKQIFTKRFKFSCY</sequence>
<gene>
    <name evidence="1" type="ORF">LCPAC101_03710</name>
</gene>